<keyword evidence="10" id="KW-0233">DNA recombination</keyword>
<accession>A0A8J2SV64</accession>
<comment type="subcellular location">
    <subcellularLocation>
        <location evidence="1">Nucleus</location>
    </subcellularLocation>
</comment>
<dbReference type="PROSITE" id="PS50160">
    <property type="entry name" value="DNA_LIGASE_A3"/>
    <property type="match status" value="1"/>
</dbReference>
<dbReference type="PANTHER" id="PTHR45674">
    <property type="entry name" value="DNA LIGASE 1/3 FAMILY MEMBER"/>
    <property type="match status" value="1"/>
</dbReference>
<evidence type="ECO:0000256" key="8">
    <source>
        <dbReference type="ARBA" id="ARBA00022763"/>
    </source>
</evidence>
<feature type="region of interest" description="Disordered" evidence="18">
    <location>
        <begin position="1"/>
        <end position="66"/>
    </location>
</feature>
<gene>
    <name evidence="20" type="ORF">PECAL_4P11180</name>
</gene>
<dbReference type="CDD" id="cd07969">
    <property type="entry name" value="OBF_DNA_ligase_I"/>
    <property type="match status" value="1"/>
</dbReference>
<dbReference type="Gene3D" id="3.30.470.30">
    <property type="entry name" value="DNA ligase/mRNA capping enzyme"/>
    <property type="match status" value="1"/>
</dbReference>
<keyword evidence="12" id="KW-0539">Nucleus</keyword>
<dbReference type="GO" id="GO:0006273">
    <property type="term" value="P:lagging strand elongation"/>
    <property type="evidence" value="ECO:0007669"/>
    <property type="project" value="TreeGrafter"/>
</dbReference>
<evidence type="ECO:0000256" key="6">
    <source>
        <dbReference type="ARBA" id="ARBA00022705"/>
    </source>
</evidence>
<keyword evidence="21" id="KW-1185">Reference proteome</keyword>
<dbReference type="GO" id="GO:0003677">
    <property type="term" value="F:DNA binding"/>
    <property type="evidence" value="ECO:0007669"/>
    <property type="project" value="InterPro"/>
</dbReference>
<proteinExistence type="inferred from homology"/>
<dbReference type="AlphaFoldDB" id="A0A8J2SV64"/>
<dbReference type="InterPro" id="IPR012340">
    <property type="entry name" value="NA-bd_OB-fold"/>
</dbReference>
<evidence type="ECO:0000256" key="9">
    <source>
        <dbReference type="ARBA" id="ARBA00022840"/>
    </source>
</evidence>
<dbReference type="GO" id="GO:0005524">
    <property type="term" value="F:ATP binding"/>
    <property type="evidence" value="ECO:0007669"/>
    <property type="project" value="UniProtKB-KW"/>
</dbReference>
<evidence type="ECO:0000256" key="1">
    <source>
        <dbReference type="ARBA" id="ARBA00004123"/>
    </source>
</evidence>
<dbReference type="SUPFAM" id="SSF117018">
    <property type="entry name" value="ATP-dependent DNA ligase DNA-binding domain"/>
    <property type="match status" value="1"/>
</dbReference>
<dbReference type="Pfam" id="PF04675">
    <property type="entry name" value="DNA_ligase_A_N"/>
    <property type="match status" value="1"/>
</dbReference>
<dbReference type="GO" id="GO:0005739">
    <property type="term" value="C:mitochondrion"/>
    <property type="evidence" value="ECO:0007669"/>
    <property type="project" value="TreeGrafter"/>
</dbReference>
<keyword evidence="9" id="KW-0067">ATP-binding</keyword>
<evidence type="ECO:0000256" key="3">
    <source>
        <dbReference type="ARBA" id="ARBA00012727"/>
    </source>
</evidence>
<dbReference type="NCBIfam" id="TIGR00574">
    <property type="entry name" value="dnl1"/>
    <property type="match status" value="1"/>
</dbReference>
<dbReference type="SUPFAM" id="SSF50249">
    <property type="entry name" value="Nucleic acid-binding proteins"/>
    <property type="match status" value="1"/>
</dbReference>
<dbReference type="InterPro" id="IPR012310">
    <property type="entry name" value="DNA_ligase_ATP-dep_cent"/>
</dbReference>
<evidence type="ECO:0000256" key="7">
    <source>
        <dbReference type="ARBA" id="ARBA00022741"/>
    </source>
</evidence>
<keyword evidence="11" id="KW-0234">DNA repair</keyword>
<dbReference type="FunFam" id="2.40.50.140:FF:000062">
    <property type="entry name" value="DNA ligase"/>
    <property type="match status" value="1"/>
</dbReference>
<dbReference type="Gene3D" id="3.30.1490.70">
    <property type="match status" value="1"/>
</dbReference>
<keyword evidence="7" id="KW-0547">Nucleotide-binding</keyword>
<keyword evidence="5" id="KW-0132">Cell division</keyword>
<dbReference type="EMBL" id="CAKKNE010000004">
    <property type="protein sequence ID" value="CAH0373874.1"/>
    <property type="molecule type" value="Genomic_DNA"/>
</dbReference>
<protein>
    <recommendedName>
        <fullName evidence="15">DNA ligase 1</fullName>
        <ecNumber evidence="3">6.5.1.1</ecNumber>
    </recommendedName>
    <alternativeName>
        <fullName evidence="16">DNA ligase I</fullName>
    </alternativeName>
</protein>
<evidence type="ECO:0000313" key="20">
    <source>
        <dbReference type="EMBL" id="CAH0373874.1"/>
    </source>
</evidence>
<dbReference type="PROSITE" id="PS00333">
    <property type="entry name" value="DNA_LIGASE_A2"/>
    <property type="match status" value="1"/>
</dbReference>
<dbReference type="GO" id="GO:0006310">
    <property type="term" value="P:DNA recombination"/>
    <property type="evidence" value="ECO:0007669"/>
    <property type="project" value="UniProtKB-KW"/>
</dbReference>
<sequence>MAKDEPQKKSATLQAFFKPKPTQKKKAETPAVKRPSEDTSDATAAKKPKPAPVAQKAEPATNADGQWTGQVPYAAVAATFSRIEATTKRLEIQAIVCELLEQTIARAPNDLEAILFLLCNKVAPAFDNLEMGIGDSLLQKAIARAFGKEVKNVKSAYEREGDLGLVAEDARRKQKFLGFGSKPKPLQASQVLEAYRAICSISGSKSQDQKVGKMQKLMISATPCEAKYVTRGLQGKLRIGLAETSVLIAFAHALVRSPPVSSDLMETDEKLPSVTREITGAQASHALKIDASRGSTLGKKRLTKDERLIAAEAVVKQCYAEAPSYSTLCQGALTTPLWNLHTKCALGVGVPVFPMLAKPTKSVDEVLKRLSGKAFTCEHKYDGERFQAHLASDGSVRVFSRNLQDTTKKWPEVASVLREACVDTTTSFVLDAEVVAVDTSTGALLPFQRLSTRKKEVTEGESGGPAVIVLAFDLLLLNGESLLRNTLRERRTRLHASFKAVKNGFAFADSVDVDGDGDDVVAAEKIQQALEEAITAKSEGLMVKTLDDNATYEPSKRSLNWLKLKKDYLDGVGDSLDLVVVGAYTGRGKRTGVFGAYLCACLDAESGDLQSVCKIGTGFSDEDLKKFHNESQPLIIPKKAANVVCGDALEQDIVWLEPKMVWEVQVADLSLSDTHKGALGRVNAGRGIGLRFPRLLRARDDKAADQATTSDQVLELYLNQDSVKGTAQVDDDDDDGYL</sequence>
<dbReference type="OrthoDB" id="206088at2759"/>
<evidence type="ECO:0000313" key="21">
    <source>
        <dbReference type="Proteomes" id="UP000789595"/>
    </source>
</evidence>
<evidence type="ECO:0000256" key="4">
    <source>
        <dbReference type="ARBA" id="ARBA00022598"/>
    </source>
</evidence>
<evidence type="ECO:0000256" key="12">
    <source>
        <dbReference type="ARBA" id="ARBA00023242"/>
    </source>
</evidence>
<comment type="catalytic activity">
    <reaction evidence="14">
        <text>ATP + (deoxyribonucleotide)n-3'-hydroxyl + 5'-phospho-(deoxyribonucleotide)m = (deoxyribonucleotide)n+m + AMP + diphosphate.</text>
        <dbReference type="EC" id="6.5.1.1"/>
    </reaction>
</comment>
<dbReference type="GO" id="GO:0071897">
    <property type="term" value="P:DNA biosynthetic process"/>
    <property type="evidence" value="ECO:0007669"/>
    <property type="project" value="InterPro"/>
</dbReference>
<dbReference type="InterPro" id="IPR036599">
    <property type="entry name" value="DNA_ligase_N_sf"/>
</dbReference>
<dbReference type="SUPFAM" id="SSF56091">
    <property type="entry name" value="DNA ligase/mRNA capping enzyme, catalytic domain"/>
    <property type="match status" value="1"/>
</dbReference>
<dbReference type="InterPro" id="IPR050191">
    <property type="entry name" value="ATP-dep_DNA_ligase"/>
</dbReference>
<dbReference type="Pfam" id="PF04679">
    <property type="entry name" value="DNA_ligase_A_C"/>
    <property type="match status" value="1"/>
</dbReference>
<organism evidence="20 21">
    <name type="scientific">Pelagomonas calceolata</name>
    <dbReference type="NCBI Taxonomy" id="35677"/>
    <lineage>
        <taxon>Eukaryota</taxon>
        <taxon>Sar</taxon>
        <taxon>Stramenopiles</taxon>
        <taxon>Ochrophyta</taxon>
        <taxon>Pelagophyceae</taxon>
        <taxon>Pelagomonadales</taxon>
        <taxon>Pelagomonadaceae</taxon>
        <taxon>Pelagomonas</taxon>
    </lineage>
</organism>
<name>A0A8J2SV64_9STRA</name>
<dbReference type="PANTHER" id="PTHR45674:SF4">
    <property type="entry name" value="DNA LIGASE 1"/>
    <property type="match status" value="1"/>
</dbReference>
<dbReference type="GO" id="GO:0003910">
    <property type="term" value="F:DNA ligase (ATP) activity"/>
    <property type="evidence" value="ECO:0007669"/>
    <property type="project" value="UniProtKB-EC"/>
</dbReference>
<dbReference type="CDD" id="cd07900">
    <property type="entry name" value="Adenylation_DNA_ligase_I_Euk"/>
    <property type="match status" value="1"/>
</dbReference>
<dbReference type="GO" id="GO:0005634">
    <property type="term" value="C:nucleus"/>
    <property type="evidence" value="ECO:0007669"/>
    <property type="project" value="UniProtKB-SubCell"/>
</dbReference>
<evidence type="ECO:0000259" key="19">
    <source>
        <dbReference type="PROSITE" id="PS50160"/>
    </source>
</evidence>
<evidence type="ECO:0000256" key="14">
    <source>
        <dbReference type="ARBA" id="ARBA00034003"/>
    </source>
</evidence>
<feature type="domain" description="ATP-dependent DNA ligase family profile" evidence="19">
    <location>
        <begin position="469"/>
        <end position="603"/>
    </location>
</feature>
<dbReference type="InterPro" id="IPR000977">
    <property type="entry name" value="DNA_ligase_ATP-dep"/>
</dbReference>
<evidence type="ECO:0000256" key="16">
    <source>
        <dbReference type="ARBA" id="ARBA00041666"/>
    </source>
</evidence>
<reference evidence="20" key="1">
    <citation type="submission" date="2021-11" db="EMBL/GenBank/DDBJ databases">
        <authorList>
            <consortium name="Genoscope - CEA"/>
            <person name="William W."/>
        </authorList>
    </citation>
    <scope>NUCLEOTIDE SEQUENCE</scope>
</reference>
<evidence type="ECO:0000256" key="2">
    <source>
        <dbReference type="ARBA" id="ARBA00007572"/>
    </source>
</evidence>
<dbReference type="Gene3D" id="2.40.50.140">
    <property type="entry name" value="Nucleic acid-binding proteins"/>
    <property type="match status" value="1"/>
</dbReference>
<comment type="caution">
    <text evidence="20">The sequence shown here is derived from an EMBL/GenBank/DDBJ whole genome shotgun (WGS) entry which is preliminary data.</text>
</comment>
<dbReference type="Gene3D" id="1.10.3260.10">
    <property type="entry name" value="DNA ligase, ATP-dependent, N-terminal domain"/>
    <property type="match status" value="1"/>
</dbReference>
<evidence type="ECO:0000256" key="15">
    <source>
        <dbReference type="ARBA" id="ARBA00041131"/>
    </source>
</evidence>
<evidence type="ECO:0000256" key="11">
    <source>
        <dbReference type="ARBA" id="ARBA00023204"/>
    </source>
</evidence>
<dbReference type="EC" id="6.5.1.1" evidence="3"/>
<keyword evidence="8" id="KW-0227">DNA damage</keyword>
<keyword evidence="6" id="KW-0235">DNA replication</keyword>
<evidence type="ECO:0000256" key="10">
    <source>
        <dbReference type="ARBA" id="ARBA00023172"/>
    </source>
</evidence>
<dbReference type="InterPro" id="IPR016059">
    <property type="entry name" value="DNA_ligase_ATP-dep_CS"/>
</dbReference>
<keyword evidence="13" id="KW-0131">Cell cycle</keyword>
<dbReference type="InterPro" id="IPR012309">
    <property type="entry name" value="DNA_ligase_ATP-dep_C"/>
</dbReference>
<keyword evidence="4" id="KW-0436">Ligase</keyword>
<dbReference type="Pfam" id="PF01068">
    <property type="entry name" value="DNA_ligase_A_M"/>
    <property type="match status" value="1"/>
</dbReference>
<dbReference type="InterPro" id="IPR012308">
    <property type="entry name" value="DNA_ligase_ATP-dep_N"/>
</dbReference>
<comment type="similarity">
    <text evidence="2 17">Belongs to the ATP-dependent DNA ligase family.</text>
</comment>
<evidence type="ECO:0000256" key="5">
    <source>
        <dbReference type="ARBA" id="ARBA00022618"/>
    </source>
</evidence>
<evidence type="ECO:0000256" key="13">
    <source>
        <dbReference type="ARBA" id="ARBA00023306"/>
    </source>
</evidence>
<evidence type="ECO:0000256" key="18">
    <source>
        <dbReference type="SAM" id="MobiDB-lite"/>
    </source>
</evidence>
<dbReference type="GO" id="GO:0051301">
    <property type="term" value="P:cell division"/>
    <property type="evidence" value="ECO:0007669"/>
    <property type="project" value="UniProtKB-KW"/>
</dbReference>
<dbReference type="FunFam" id="3.30.470.30:FF:000002">
    <property type="entry name" value="DNA ligase"/>
    <property type="match status" value="1"/>
</dbReference>
<dbReference type="Proteomes" id="UP000789595">
    <property type="component" value="Unassembled WGS sequence"/>
</dbReference>
<dbReference type="GO" id="GO:0006281">
    <property type="term" value="P:DNA repair"/>
    <property type="evidence" value="ECO:0007669"/>
    <property type="project" value="UniProtKB-KW"/>
</dbReference>
<evidence type="ECO:0000256" key="17">
    <source>
        <dbReference type="RuleBase" id="RU004196"/>
    </source>
</evidence>